<gene>
    <name evidence="1" type="ORF">L9S41_01355</name>
</gene>
<dbReference type="Proteomes" id="UP001060414">
    <property type="component" value="Chromosome"/>
</dbReference>
<reference evidence="1" key="1">
    <citation type="journal article" date="2022" name="Environ. Microbiol.">
        <title>Geoalkalibacter halelectricus SAP #1 sp. nov. possessing extracellular electron transfer and mineral#reducing capabilities from a haloalkaline environment.</title>
        <authorList>
            <person name="Yadav S."/>
            <person name="Singh R."/>
            <person name="Sundharam S.S."/>
            <person name="Chaudhary S."/>
            <person name="Krishnamurthi S."/>
            <person name="Patil S.A."/>
        </authorList>
    </citation>
    <scope>NUCLEOTIDE SEQUENCE</scope>
    <source>
        <strain evidence="1">SAP-1</strain>
    </source>
</reference>
<accession>A0ABY5ZLN8</accession>
<keyword evidence="2" id="KW-1185">Reference proteome</keyword>
<evidence type="ECO:0000313" key="2">
    <source>
        <dbReference type="Proteomes" id="UP001060414"/>
    </source>
</evidence>
<dbReference type="InterPro" id="IPR009953">
    <property type="entry name" value="DRA_trans"/>
</dbReference>
<protein>
    <submittedName>
        <fullName evidence="1">NAD(+)--dinitrogen-reductase ADP-D-ribosyltransferase</fullName>
    </submittedName>
</protein>
<sequence>MRPAAMNLCNLPPWVIASRHFNAHPQPLEIQGVRQANPLLFERLAALDDAAARALQFHDYMDVTFQLHQWQQETSAKGRKSLKNSYLRFLRGWMFDSNALEGAVLKGWVESRFGLPPTFHKEPISDLNSHVYYQYLVDRMKGAARTNAINSQFDVLFEFVQQELASRYPRQMHLTLYRGVYDFHEYPLVEALEKNRCVVRLNNLNSFTSDFERAWEFGSKVMKARVPRAKIFYQCGILPSSLLKGEEEVLVLGGEYEIEVVTGGFG</sequence>
<organism evidence="1 2">
    <name type="scientific">Geoalkalibacter halelectricus</name>
    <dbReference type="NCBI Taxonomy" id="2847045"/>
    <lineage>
        <taxon>Bacteria</taxon>
        <taxon>Pseudomonadati</taxon>
        <taxon>Thermodesulfobacteriota</taxon>
        <taxon>Desulfuromonadia</taxon>
        <taxon>Desulfuromonadales</taxon>
        <taxon>Geoalkalibacteraceae</taxon>
        <taxon>Geoalkalibacter</taxon>
    </lineage>
</organism>
<dbReference type="Pfam" id="PF07357">
    <property type="entry name" value="DRAT"/>
    <property type="match status" value="1"/>
</dbReference>
<name>A0ABY5ZLN8_9BACT</name>
<evidence type="ECO:0000313" key="1">
    <source>
        <dbReference type="EMBL" id="UWZ80056.1"/>
    </source>
</evidence>
<dbReference type="RefSeq" id="WP_260748411.1">
    <property type="nucleotide sequence ID" value="NZ_CP092109.1"/>
</dbReference>
<proteinExistence type="predicted"/>
<dbReference type="EMBL" id="CP092109">
    <property type="protein sequence ID" value="UWZ80056.1"/>
    <property type="molecule type" value="Genomic_DNA"/>
</dbReference>